<dbReference type="OrthoDB" id="1933717at2759"/>
<sequence length="311" mass="33996">MTSTKVEVGYRRFPITNKTYKAVYSAISPTKPSLSQAGRTVLITGATRGIGFEIARAFGRASAKKIIIVGREDQKVKTAAEKLAQEFAGASPCTIFEGRSCQIADPVSVDRLWDQLATEGDHVDVLVLNAAMTGQFGKLTTLGWEKVWQAVEVNVRSSHQFCDRLEQQALGQGQKKYIVNISTSAIHDFAAASYAPSYSLTKNSAALLLQLLARERLASEVQILSVHPGAILTPGAENLGADESTLDWDDVSLPSSTAVWAASDEATFLHGRFIWSGWDVEELAFGELRERLEHDENFLRVGVHGLEMPDE</sequence>
<name>A0A9W8VLR5_9HYPO</name>
<evidence type="ECO:0000313" key="3">
    <source>
        <dbReference type="Proteomes" id="UP001152049"/>
    </source>
</evidence>
<dbReference type="PRINTS" id="PR00081">
    <property type="entry name" value="GDHRDH"/>
</dbReference>
<gene>
    <name evidence="2" type="ORF">NW762_002030</name>
</gene>
<evidence type="ECO:0000256" key="1">
    <source>
        <dbReference type="ARBA" id="ARBA00006484"/>
    </source>
</evidence>
<dbReference type="InterPro" id="IPR002347">
    <property type="entry name" value="SDR_fam"/>
</dbReference>
<dbReference type="GO" id="GO:0016616">
    <property type="term" value="F:oxidoreductase activity, acting on the CH-OH group of donors, NAD or NADP as acceptor"/>
    <property type="evidence" value="ECO:0007669"/>
    <property type="project" value="TreeGrafter"/>
</dbReference>
<dbReference type="GO" id="GO:0006633">
    <property type="term" value="P:fatty acid biosynthetic process"/>
    <property type="evidence" value="ECO:0007669"/>
    <property type="project" value="TreeGrafter"/>
</dbReference>
<keyword evidence="3" id="KW-1185">Reference proteome</keyword>
<evidence type="ECO:0000313" key="2">
    <source>
        <dbReference type="EMBL" id="KAJ4270351.1"/>
    </source>
</evidence>
<organism evidence="2 3">
    <name type="scientific">Fusarium torreyae</name>
    <dbReference type="NCBI Taxonomy" id="1237075"/>
    <lineage>
        <taxon>Eukaryota</taxon>
        <taxon>Fungi</taxon>
        <taxon>Dikarya</taxon>
        <taxon>Ascomycota</taxon>
        <taxon>Pezizomycotina</taxon>
        <taxon>Sordariomycetes</taxon>
        <taxon>Hypocreomycetidae</taxon>
        <taxon>Hypocreales</taxon>
        <taxon>Nectriaceae</taxon>
        <taxon>Fusarium</taxon>
    </lineage>
</organism>
<comment type="similarity">
    <text evidence="1">Belongs to the short-chain dehydrogenases/reductases (SDR) family.</text>
</comment>
<dbReference type="CDD" id="cd05233">
    <property type="entry name" value="SDR_c"/>
    <property type="match status" value="1"/>
</dbReference>
<dbReference type="EMBL" id="JAOQAZ010000002">
    <property type="protein sequence ID" value="KAJ4270351.1"/>
    <property type="molecule type" value="Genomic_DNA"/>
</dbReference>
<dbReference type="SUPFAM" id="SSF51735">
    <property type="entry name" value="NAD(P)-binding Rossmann-fold domains"/>
    <property type="match status" value="1"/>
</dbReference>
<accession>A0A9W8VLR5</accession>
<dbReference type="PANTHER" id="PTHR42760:SF122">
    <property type="entry name" value="NAD(P)-BINDING PROTEIN"/>
    <property type="match status" value="1"/>
</dbReference>
<proteinExistence type="inferred from homology"/>
<comment type="caution">
    <text evidence="2">The sequence shown here is derived from an EMBL/GenBank/DDBJ whole genome shotgun (WGS) entry which is preliminary data.</text>
</comment>
<dbReference type="Gene3D" id="3.40.50.720">
    <property type="entry name" value="NAD(P)-binding Rossmann-like Domain"/>
    <property type="match status" value="1"/>
</dbReference>
<protein>
    <submittedName>
        <fullName evidence="2">Uncharacterized protein</fullName>
    </submittedName>
</protein>
<dbReference type="InterPro" id="IPR036291">
    <property type="entry name" value="NAD(P)-bd_dom_sf"/>
</dbReference>
<dbReference type="Pfam" id="PF00106">
    <property type="entry name" value="adh_short"/>
    <property type="match status" value="1"/>
</dbReference>
<reference evidence="2" key="1">
    <citation type="submission" date="2022-09" db="EMBL/GenBank/DDBJ databases">
        <title>Fusarium specimens isolated from Avocado Roots.</title>
        <authorList>
            <person name="Stajich J."/>
            <person name="Roper C."/>
            <person name="Heimlech-Rivalta G."/>
        </authorList>
    </citation>
    <scope>NUCLEOTIDE SEQUENCE</scope>
    <source>
        <strain evidence="2">CF00136</strain>
    </source>
</reference>
<dbReference type="Proteomes" id="UP001152049">
    <property type="component" value="Unassembled WGS sequence"/>
</dbReference>
<dbReference type="PANTHER" id="PTHR42760">
    <property type="entry name" value="SHORT-CHAIN DEHYDROGENASES/REDUCTASES FAMILY MEMBER"/>
    <property type="match status" value="1"/>
</dbReference>
<dbReference type="AlphaFoldDB" id="A0A9W8VLR5"/>
<dbReference type="GO" id="GO:0048038">
    <property type="term" value="F:quinone binding"/>
    <property type="evidence" value="ECO:0007669"/>
    <property type="project" value="TreeGrafter"/>
</dbReference>